<keyword evidence="2" id="KW-1185">Reference proteome</keyword>
<comment type="caution">
    <text evidence="1">The sequence shown here is derived from an EMBL/GenBank/DDBJ whole genome shotgun (WGS) entry which is preliminary data.</text>
</comment>
<protein>
    <submittedName>
        <fullName evidence="1">Uncharacterized protein</fullName>
    </submittedName>
</protein>
<name>A0ABW9WNC0_9BURK</name>
<dbReference type="RefSeq" id="WP_161047619.1">
    <property type="nucleotide sequence ID" value="NZ_WWCS01000024.1"/>
</dbReference>
<accession>A0ABW9WNC0</accession>
<organism evidence="1 2">
    <name type="scientific">Duganella margarita</name>
    <dbReference type="NCBI Taxonomy" id="2692170"/>
    <lineage>
        <taxon>Bacteria</taxon>
        <taxon>Pseudomonadati</taxon>
        <taxon>Pseudomonadota</taxon>
        <taxon>Betaproteobacteria</taxon>
        <taxon>Burkholderiales</taxon>
        <taxon>Oxalobacteraceae</taxon>
        <taxon>Telluria group</taxon>
        <taxon>Duganella</taxon>
    </lineage>
</organism>
<evidence type="ECO:0000313" key="1">
    <source>
        <dbReference type="EMBL" id="MYN42734.1"/>
    </source>
</evidence>
<sequence>MAIINLNLPALGATAMVQNGTFSTDTAADVSTTLSANAVASASTLSVASSAGFATGAELVTIPGAGPAGATAFVALDGLNLFGANQLSCQNQSIVTGVASGTAVTMWGRIALKGTPKHVRLTQANGDWWDWVQGMEPYSVNSSVGGVTGLLTNKMLCCPGAVNFAPSFLAASTNYSILIEY</sequence>
<dbReference type="Proteomes" id="UP000466332">
    <property type="component" value="Unassembled WGS sequence"/>
</dbReference>
<dbReference type="EMBL" id="WWCS01000024">
    <property type="protein sequence ID" value="MYN42734.1"/>
    <property type="molecule type" value="Genomic_DNA"/>
</dbReference>
<proteinExistence type="predicted"/>
<gene>
    <name evidence="1" type="ORF">GTP55_25655</name>
</gene>
<reference evidence="1 2" key="1">
    <citation type="submission" date="2019-12" db="EMBL/GenBank/DDBJ databases">
        <title>Novel species isolated from a subtropical stream in China.</title>
        <authorList>
            <person name="Lu H."/>
        </authorList>
    </citation>
    <scope>NUCLEOTIDE SEQUENCE [LARGE SCALE GENOMIC DNA]</scope>
    <source>
        <strain evidence="1 2">FT109W</strain>
    </source>
</reference>
<evidence type="ECO:0000313" key="2">
    <source>
        <dbReference type="Proteomes" id="UP000466332"/>
    </source>
</evidence>